<protein>
    <submittedName>
        <fullName evidence="5">FMN-binding glutamate synthase family protein</fullName>
    </submittedName>
</protein>
<accession>A0A928V6Z2</accession>
<dbReference type="Pfam" id="PF01645">
    <property type="entry name" value="Glu_synthase"/>
    <property type="match status" value="1"/>
</dbReference>
<keyword evidence="3" id="KW-0472">Membrane</keyword>
<dbReference type="InterPro" id="IPR024188">
    <property type="entry name" value="GltB"/>
</dbReference>
<comment type="similarity">
    <text evidence="1 2">Belongs to the glutamate synthase family.</text>
</comment>
<evidence type="ECO:0000256" key="3">
    <source>
        <dbReference type="SAM" id="Phobius"/>
    </source>
</evidence>
<organism evidence="5 6">
    <name type="scientific">Cellvibrio polysaccharolyticus</name>
    <dbReference type="NCBI Taxonomy" id="2082724"/>
    <lineage>
        <taxon>Bacteria</taxon>
        <taxon>Pseudomonadati</taxon>
        <taxon>Pseudomonadota</taxon>
        <taxon>Gammaproteobacteria</taxon>
        <taxon>Cellvibrionales</taxon>
        <taxon>Cellvibrionaceae</taxon>
        <taxon>Cellvibrio</taxon>
    </lineage>
</organism>
<dbReference type="PANTHER" id="PTHR43819">
    <property type="entry name" value="ARCHAEAL-TYPE GLUTAMATE SYNTHASE [NADPH]"/>
    <property type="match status" value="1"/>
</dbReference>
<dbReference type="CDD" id="cd02808">
    <property type="entry name" value="GltS_FMN"/>
    <property type="match status" value="1"/>
</dbReference>
<evidence type="ECO:0000256" key="1">
    <source>
        <dbReference type="ARBA" id="ARBA00009716"/>
    </source>
</evidence>
<evidence type="ECO:0000256" key="2">
    <source>
        <dbReference type="PIRNR" id="PIRNR006429"/>
    </source>
</evidence>
<feature type="domain" description="Glutamate synthase" evidence="4">
    <location>
        <begin position="144"/>
        <end position="464"/>
    </location>
</feature>
<feature type="transmembrane region" description="Helical" evidence="3">
    <location>
        <begin position="12"/>
        <end position="35"/>
    </location>
</feature>
<proteinExistence type="inferred from homology"/>
<dbReference type="RefSeq" id="WP_193909666.1">
    <property type="nucleotide sequence ID" value="NZ_PRDL01000001.1"/>
</dbReference>
<dbReference type="InterPro" id="IPR002932">
    <property type="entry name" value="Glu_synthdom"/>
</dbReference>
<dbReference type="GO" id="GO:0006537">
    <property type="term" value="P:glutamate biosynthetic process"/>
    <property type="evidence" value="ECO:0007669"/>
    <property type="project" value="InterPro"/>
</dbReference>
<evidence type="ECO:0000313" key="5">
    <source>
        <dbReference type="EMBL" id="MBE8717684.1"/>
    </source>
</evidence>
<dbReference type="SUPFAM" id="SSF51395">
    <property type="entry name" value="FMN-linked oxidoreductases"/>
    <property type="match status" value="1"/>
</dbReference>
<dbReference type="PIRSF" id="PIRSF006429">
    <property type="entry name" value="GOGAT_lg_2"/>
    <property type="match status" value="1"/>
</dbReference>
<dbReference type="EMBL" id="PRDL01000001">
    <property type="protein sequence ID" value="MBE8717684.1"/>
    <property type="molecule type" value="Genomic_DNA"/>
</dbReference>
<dbReference type="Proteomes" id="UP000652567">
    <property type="component" value="Unassembled WGS sequence"/>
</dbReference>
<sequence length="517" mass="56399">MSAEQFTFTFLNVLSLMFIVLIVGAILLFIVYYIIDITQHTHTLRRNYPVIARFRYWFEHLGTFFRQYFFAMDREEMPFNRAERAWVYRAAKNVDPNAAFGSTRDLNPTGTILFLNSAFPVLEKDAALPSPVTIGPYARTPYTTSSLFNISGMSYGALSKPALLALSRGAKKAGCWLNTGEGGLSPYHLDGGCDLIFQIGTAKYGVRDMEGNLSDSRLQELAAIDAIKMFEIKLSQGAKPGKGGILPAEKVSEEIAAIRGIPVGHPSISPNGHTDIRSVDDLLDMINHVRTVTGKPVGFKAVIGETTWLVDLVKAIRNRGIEHAPDFITIDSADGGSGAAPQPLMDYVGLPLKESLPWVVNLLIEAGLKQRIKLIVAGKLITPSLVAWALACGADFVNSARGFMFALGCIQAMQCHKNTCPTGVTTHNPKLQRGLDPTDKANRVAFYHQNMTYGVGMIAHACGVSEPRQLSSRHVHIVTAPGVSVSLDDFYPQPVVIVDNKPATPSTEPTNSEVRHG</sequence>
<dbReference type="InterPro" id="IPR013785">
    <property type="entry name" value="Aldolase_TIM"/>
</dbReference>
<keyword evidence="3" id="KW-1133">Transmembrane helix</keyword>
<keyword evidence="3" id="KW-0812">Transmembrane</keyword>
<dbReference type="AlphaFoldDB" id="A0A928V6Z2"/>
<comment type="caution">
    <text evidence="5">The sequence shown here is derived from an EMBL/GenBank/DDBJ whole genome shotgun (WGS) entry which is preliminary data.</text>
</comment>
<dbReference type="GO" id="GO:0015930">
    <property type="term" value="F:glutamate synthase activity"/>
    <property type="evidence" value="ECO:0007669"/>
    <property type="project" value="InterPro"/>
</dbReference>
<dbReference type="Gene3D" id="3.20.20.70">
    <property type="entry name" value="Aldolase class I"/>
    <property type="match status" value="1"/>
</dbReference>
<dbReference type="PANTHER" id="PTHR43819:SF1">
    <property type="entry name" value="ARCHAEAL-TYPE GLUTAMATE SYNTHASE [NADPH]"/>
    <property type="match status" value="1"/>
</dbReference>
<reference evidence="5" key="1">
    <citation type="submission" date="2018-07" db="EMBL/GenBank/DDBJ databases">
        <title>Genome assembly of strain Ka43.</title>
        <authorList>
            <person name="Kukolya J."/>
            <person name="Nagy I."/>
            <person name="Horvath B."/>
            <person name="Toth A."/>
        </authorList>
    </citation>
    <scope>NUCLEOTIDE SEQUENCE</scope>
    <source>
        <strain evidence="5">KB43</strain>
    </source>
</reference>
<evidence type="ECO:0000259" key="4">
    <source>
        <dbReference type="Pfam" id="PF01645"/>
    </source>
</evidence>
<keyword evidence="6" id="KW-1185">Reference proteome</keyword>
<name>A0A928V6Z2_9GAMM</name>
<gene>
    <name evidence="5" type="ORF">C4F51_10870</name>
</gene>
<evidence type="ECO:0000313" key="6">
    <source>
        <dbReference type="Proteomes" id="UP000652567"/>
    </source>
</evidence>